<dbReference type="STRING" id="436010.A0A166P481"/>
<evidence type="ECO:0000256" key="2">
    <source>
        <dbReference type="ARBA" id="ARBA00022801"/>
    </source>
</evidence>
<evidence type="ECO:0000259" key="4">
    <source>
        <dbReference type="Pfam" id="PF08386"/>
    </source>
</evidence>
<keyword evidence="6" id="KW-1185">Reference proteome</keyword>
<dbReference type="Pfam" id="PF08386">
    <property type="entry name" value="Abhydrolase_4"/>
    <property type="match status" value="1"/>
</dbReference>
<dbReference type="OrthoDB" id="425534at2759"/>
<dbReference type="Gene3D" id="3.40.50.1820">
    <property type="entry name" value="alpha/beta hydrolase"/>
    <property type="match status" value="1"/>
</dbReference>
<dbReference type="InterPro" id="IPR029058">
    <property type="entry name" value="AB_hydrolase_fold"/>
</dbReference>
<dbReference type="Proteomes" id="UP000076532">
    <property type="component" value="Unassembled WGS sequence"/>
</dbReference>
<proteinExistence type="inferred from homology"/>
<feature type="domain" description="Peptidase S33 tripeptidyl aminopeptidase-like C-terminal" evidence="4">
    <location>
        <begin position="420"/>
        <end position="524"/>
    </location>
</feature>
<evidence type="ECO:0000256" key="1">
    <source>
        <dbReference type="ARBA" id="ARBA00010088"/>
    </source>
</evidence>
<dbReference type="PANTHER" id="PTHR43248:SF25">
    <property type="entry name" value="AB HYDROLASE-1 DOMAIN-CONTAINING PROTEIN-RELATED"/>
    <property type="match status" value="1"/>
</dbReference>
<protein>
    <submittedName>
        <fullName evidence="5">Alpha/beta-hydrolase</fullName>
    </submittedName>
</protein>
<comment type="similarity">
    <text evidence="1">Belongs to the peptidase S33 family.</text>
</comment>
<organism evidence="5 6">
    <name type="scientific">Athelia psychrophila</name>
    <dbReference type="NCBI Taxonomy" id="1759441"/>
    <lineage>
        <taxon>Eukaryota</taxon>
        <taxon>Fungi</taxon>
        <taxon>Dikarya</taxon>
        <taxon>Basidiomycota</taxon>
        <taxon>Agaricomycotina</taxon>
        <taxon>Agaricomycetes</taxon>
        <taxon>Agaricomycetidae</taxon>
        <taxon>Atheliales</taxon>
        <taxon>Atheliaceae</taxon>
        <taxon>Athelia</taxon>
    </lineage>
</organism>
<gene>
    <name evidence="5" type="ORF">FIBSPDRAFT_820419</name>
</gene>
<name>A0A166P481_9AGAM</name>
<dbReference type="InterPro" id="IPR013595">
    <property type="entry name" value="Pept_S33_TAP-like_C"/>
</dbReference>
<sequence>MVVVLATGICSWALPGQHAGPSVLEVSRDRFDWYALSPSDDIEWTPSFDKFKCARLSLPLDYHRLDGPRVEIALQLLPATDLDNYKGTILLNPGGPGGSGTEMVHEFGPKISKITGPEFDLLGFDPRGTGATLPRADCFSSVAESQIWDLQQGPVLNLSDNSIPLARSRAQVLGARCREALGGNGEAGEDEWAPGRYMGTASVATDMLRIVEKLGQDKLQYWGISYGSVIGQYFVAMYPEKVGRVVIDGVLDAYTYQSTQGMNLLHTDEILSSFFDFCAQAGPMKCPLYAPNASKIRARVTRILAELDHKPMPVPFAPKGPRVITMDTMHTVMFTATYQPIVEFPALAAILVALEARNASALAAIPELFRWSAKFECDAIPPWAQINNEAMYAIMCSDATLDAAQVVDFAPYFAQLSALSPFFAPVWALHHLQCTEWQISAKWKYAGPLAAQATAHPLLILASTFDNVTPLEFAQSVLGRYQGARLLVQNSRGHSTFAAPSLCTARHVRAYFVDGTVPEEGMVCEVDELPFVGDTVDRHGASSRTLSVEDTELLDALKLLSRQTPGLRPF</sequence>
<evidence type="ECO:0000313" key="5">
    <source>
        <dbReference type="EMBL" id="KZP25698.1"/>
    </source>
</evidence>
<dbReference type="InterPro" id="IPR000073">
    <property type="entry name" value="AB_hydrolase_1"/>
</dbReference>
<dbReference type="SUPFAM" id="SSF53474">
    <property type="entry name" value="alpha/beta-Hydrolases"/>
    <property type="match status" value="1"/>
</dbReference>
<reference evidence="5 6" key="1">
    <citation type="journal article" date="2016" name="Mol. Biol. Evol.">
        <title>Comparative Genomics of Early-Diverging Mushroom-Forming Fungi Provides Insights into the Origins of Lignocellulose Decay Capabilities.</title>
        <authorList>
            <person name="Nagy L.G."/>
            <person name="Riley R."/>
            <person name="Tritt A."/>
            <person name="Adam C."/>
            <person name="Daum C."/>
            <person name="Floudas D."/>
            <person name="Sun H."/>
            <person name="Yadav J.S."/>
            <person name="Pangilinan J."/>
            <person name="Larsson K.H."/>
            <person name="Matsuura K."/>
            <person name="Barry K."/>
            <person name="Labutti K."/>
            <person name="Kuo R."/>
            <person name="Ohm R.A."/>
            <person name="Bhattacharya S.S."/>
            <person name="Shirouzu T."/>
            <person name="Yoshinaga Y."/>
            <person name="Martin F.M."/>
            <person name="Grigoriev I.V."/>
            <person name="Hibbett D.S."/>
        </authorList>
    </citation>
    <scope>NUCLEOTIDE SEQUENCE [LARGE SCALE GENOMIC DNA]</scope>
    <source>
        <strain evidence="5 6">CBS 109695</strain>
    </source>
</reference>
<feature type="domain" description="AB hydrolase-1" evidence="3">
    <location>
        <begin position="88"/>
        <end position="258"/>
    </location>
</feature>
<dbReference type="GO" id="GO:0016787">
    <property type="term" value="F:hydrolase activity"/>
    <property type="evidence" value="ECO:0007669"/>
    <property type="project" value="UniProtKB-KW"/>
</dbReference>
<accession>A0A166P481</accession>
<dbReference type="PANTHER" id="PTHR43248">
    <property type="entry name" value="2-SUCCINYL-6-HYDROXY-2,4-CYCLOHEXADIENE-1-CARBOXYLATE SYNTHASE"/>
    <property type="match status" value="1"/>
</dbReference>
<evidence type="ECO:0000259" key="3">
    <source>
        <dbReference type="Pfam" id="PF00561"/>
    </source>
</evidence>
<dbReference type="Pfam" id="PF00561">
    <property type="entry name" value="Abhydrolase_1"/>
    <property type="match status" value="1"/>
</dbReference>
<dbReference type="InterPro" id="IPR051601">
    <property type="entry name" value="Serine_prot/Carboxylest_S33"/>
</dbReference>
<dbReference type="EMBL" id="KV417519">
    <property type="protein sequence ID" value="KZP25698.1"/>
    <property type="molecule type" value="Genomic_DNA"/>
</dbReference>
<evidence type="ECO:0000313" key="6">
    <source>
        <dbReference type="Proteomes" id="UP000076532"/>
    </source>
</evidence>
<dbReference type="AlphaFoldDB" id="A0A166P481"/>
<keyword evidence="2" id="KW-0378">Hydrolase</keyword>